<dbReference type="PANTHER" id="PTHR11786">
    <property type="entry name" value="N-HYDROXYARYLAMINE O-ACETYLTRANSFERASE"/>
    <property type="match status" value="1"/>
</dbReference>
<sequence length="242" mass="27237">MVQLPGPLSRILDNFSRIPYENLSKAVKYNAMGVAENARRLPHEVLAGYKAKGTGGTCFSLTWLLHNTLEASGYSSYIVLCDRAYGVNTHCAAVLQLEEKKYLLDPGYLSFTPIELSGEKPTVVETPFNSISVHQDDTARYALFTEHCGQKKRRFTIKDEPIAERDFIAYWDASFALETLSYPVVTMLKGAKHLYLQKKNLYIRDRGGSETIALSEKNFPETVNAYFGIDTQIAAQARDLFF</sequence>
<protein>
    <recommendedName>
        <fullName evidence="4">Arylamine N-acetyltransferase</fullName>
    </recommendedName>
</protein>
<evidence type="ECO:0000256" key="1">
    <source>
        <dbReference type="ARBA" id="ARBA00006547"/>
    </source>
</evidence>
<reference evidence="2 3" key="1">
    <citation type="journal article" date="2016" name="Nat. Commun.">
        <title>Thousands of microbial genomes shed light on interconnected biogeochemical processes in an aquifer system.</title>
        <authorList>
            <person name="Anantharaman K."/>
            <person name="Brown C.T."/>
            <person name="Hug L.A."/>
            <person name="Sharon I."/>
            <person name="Castelle C.J."/>
            <person name="Probst A.J."/>
            <person name="Thomas B.C."/>
            <person name="Singh A."/>
            <person name="Wilkins M.J."/>
            <person name="Karaoz U."/>
            <person name="Brodie E.L."/>
            <person name="Williams K.H."/>
            <person name="Hubbard S.S."/>
            <person name="Banfield J.F."/>
        </authorList>
    </citation>
    <scope>NUCLEOTIDE SEQUENCE [LARGE SCALE GENOMIC DNA]</scope>
</reference>
<name>A0A1F7F5B9_UNCRA</name>
<dbReference type="AlphaFoldDB" id="A0A1F7F5B9"/>
<dbReference type="InterPro" id="IPR053710">
    <property type="entry name" value="Arylamine_NAT_domain_sf"/>
</dbReference>
<evidence type="ECO:0000313" key="3">
    <source>
        <dbReference type="Proteomes" id="UP000179243"/>
    </source>
</evidence>
<comment type="similarity">
    <text evidence="1">Belongs to the arylamine N-acetyltransferase family.</text>
</comment>
<dbReference type="InterPro" id="IPR038765">
    <property type="entry name" value="Papain-like_cys_pep_sf"/>
</dbReference>
<dbReference type="EMBL" id="MFYX01000117">
    <property type="protein sequence ID" value="OGK01865.1"/>
    <property type="molecule type" value="Genomic_DNA"/>
</dbReference>
<accession>A0A1F7F5B9</accession>
<dbReference type="PANTHER" id="PTHR11786:SF0">
    <property type="entry name" value="ARYLAMINE N-ACETYLTRANSFERASE 4-RELATED"/>
    <property type="match status" value="1"/>
</dbReference>
<dbReference type="SUPFAM" id="SSF54001">
    <property type="entry name" value="Cysteine proteinases"/>
    <property type="match status" value="1"/>
</dbReference>
<dbReference type="Proteomes" id="UP000179243">
    <property type="component" value="Unassembled WGS sequence"/>
</dbReference>
<organism evidence="2 3">
    <name type="scientific">Candidatus Raymondbacteria bacterium RIFOXYD12_FULL_49_13</name>
    <dbReference type="NCBI Taxonomy" id="1817890"/>
    <lineage>
        <taxon>Bacteria</taxon>
        <taxon>Raymondiibacteriota</taxon>
    </lineage>
</organism>
<evidence type="ECO:0008006" key="4">
    <source>
        <dbReference type="Google" id="ProtNLM"/>
    </source>
</evidence>
<dbReference type="Gene3D" id="3.30.2140.20">
    <property type="match status" value="1"/>
</dbReference>
<proteinExistence type="inferred from homology"/>
<gene>
    <name evidence="2" type="ORF">A2519_04725</name>
</gene>
<evidence type="ECO:0000313" key="2">
    <source>
        <dbReference type="EMBL" id="OGK01865.1"/>
    </source>
</evidence>
<comment type="caution">
    <text evidence="2">The sequence shown here is derived from an EMBL/GenBank/DDBJ whole genome shotgun (WGS) entry which is preliminary data.</text>
</comment>
<dbReference type="Pfam" id="PF00797">
    <property type="entry name" value="Acetyltransf_2"/>
    <property type="match status" value="1"/>
</dbReference>
<dbReference type="GO" id="GO:0016407">
    <property type="term" value="F:acetyltransferase activity"/>
    <property type="evidence" value="ECO:0007669"/>
    <property type="project" value="InterPro"/>
</dbReference>
<dbReference type="InterPro" id="IPR001447">
    <property type="entry name" value="Arylamine_N-AcTrfase"/>
</dbReference>